<dbReference type="Pfam" id="PF00456">
    <property type="entry name" value="Transketolase_N"/>
    <property type="match status" value="1"/>
</dbReference>
<dbReference type="PANTHER" id="PTHR47514:SF1">
    <property type="entry name" value="TRANSKETOLASE N-TERMINAL SECTION-RELATED"/>
    <property type="match status" value="1"/>
</dbReference>
<dbReference type="OrthoDB" id="8732661at2"/>
<evidence type="ECO:0000256" key="3">
    <source>
        <dbReference type="ARBA" id="ARBA00023052"/>
    </source>
</evidence>
<evidence type="ECO:0000256" key="2">
    <source>
        <dbReference type="ARBA" id="ARBA00007131"/>
    </source>
</evidence>
<dbReference type="RefSeq" id="WP_129025283.1">
    <property type="nucleotide sequence ID" value="NZ_SDHY01000001.1"/>
</dbReference>
<evidence type="ECO:0000256" key="1">
    <source>
        <dbReference type="ARBA" id="ARBA00001964"/>
    </source>
</evidence>
<evidence type="ECO:0000259" key="4">
    <source>
        <dbReference type="Pfam" id="PF00456"/>
    </source>
</evidence>
<dbReference type="InterPro" id="IPR029061">
    <property type="entry name" value="THDP-binding"/>
</dbReference>
<keyword evidence="3" id="KW-0786">Thiamine pyrophosphate</keyword>
<dbReference type="Proteomes" id="UP000289455">
    <property type="component" value="Unassembled WGS sequence"/>
</dbReference>
<dbReference type="EMBL" id="SDHY01000001">
    <property type="protein sequence ID" value="RXK52229.1"/>
    <property type="molecule type" value="Genomic_DNA"/>
</dbReference>
<name>A0A4Q1C270_9BACT</name>
<keyword evidence="6" id="KW-1185">Reference proteome</keyword>
<dbReference type="CDD" id="cd02012">
    <property type="entry name" value="TPP_TK"/>
    <property type="match status" value="1"/>
</dbReference>
<dbReference type="InterPro" id="IPR005474">
    <property type="entry name" value="Transketolase_N"/>
</dbReference>
<dbReference type="Gene3D" id="3.40.50.970">
    <property type="match status" value="1"/>
</dbReference>
<protein>
    <submittedName>
        <fullName evidence="5">Transketolase</fullName>
    </submittedName>
</protein>
<comment type="caution">
    <text evidence="5">The sequence shown here is derived from an EMBL/GenBank/DDBJ whole genome shotgun (WGS) entry which is preliminary data.</text>
</comment>
<proteinExistence type="inferred from homology"/>
<evidence type="ECO:0000313" key="6">
    <source>
        <dbReference type="Proteomes" id="UP000289455"/>
    </source>
</evidence>
<gene>
    <name evidence="5" type="ORF">ESB04_00830</name>
</gene>
<feature type="domain" description="Transketolase N-terminal" evidence="4">
    <location>
        <begin position="8"/>
        <end position="273"/>
    </location>
</feature>
<comment type="similarity">
    <text evidence="2">Belongs to the transketolase family.</text>
</comment>
<comment type="cofactor">
    <cofactor evidence="1">
        <name>thiamine diphosphate</name>
        <dbReference type="ChEBI" id="CHEBI:58937"/>
    </cofactor>
</comment>
<dbReference type="PROSITE" id="PS51257">
    <property type="entry name" value="PROKAR_LIPOPROTEIN"/>
    <property type="match status" value="1"/>
</dbReference>
<sequence>MQTQELKNIASQVRRDILRQVHACQSGHPGGSLGCTDLLVELYFNSMKLATDAQGKVVFNMSGANEDIFYLSNGHISPLIYSVLARRGYFPVQELKTFRQLNSRLQGHPTPHEHLEGIRIASGSLGQGLSVAIGTAQAKKLSKDTSTVFCLMGDGEQNEGQVWEAAMYAPHHQVDNLIAFIDENGQQIDGPTAKVMNNRDLEAKYKAFGWQVLRMNGNDMEEVQATVAKAKSMLSQGSPIMVLMHTEMGAGVDFMMGSHKWHGVAPNDQQLADALAQLNETLGDY</sequence>
<dbReference type="PANTHER" id="PTHR47514">
    <property type="entry name" value="TRANSKETOLASE N-TERMINAL SECTION-RELATED"/>
    <property type="match status" value="1"/>
</dbReference>
<evidence type="ECO:0000313" key="5">
    <source>
        <dbReference type="EMBL" id="RXK52229.1"/>
    </source>
</evidence>
<reference evidence="5 6" key="1">
    <citation type="submission" date="2019-01" db="EMBL/GenBank/DDBJ databases">
        <title>Cytophagaceae bacterium strain CAR-16.</title>
        <authorList>
            <person name="Chen W.-M."/>
        </authorList>
    </citation>
    <scope>NUCLEOTIDE SEQUENCE [LARGE SCALE GENOMIC DNA]</scope>
    <source>
        <strain evidence="5 6">CAR-16</strain>
    </source>
</reference>
<accession>A0A4Q1C270</accession>
<dbReference type="SUPFAM" id="SSF52518">
    <property type="entry name" value="Thiamin diphosphate-binding fold (THDP-binding)"/>
    <property type="match status" value="1"/>
</dbReference>
<dbReference type="AlphaFoldDB" id="A0A4Q1C270"/>
<organism evidence="5 6">
    <name type="scientific">Aquirufa rosea</name>
    <dbReference type="NCBI Taxonomy" id="2509241"/>
    <lineage>
        <taxon>Bacteria</taxon>
        <taxon>Pseudomonadati</taxon>
        <taxon>Bacteroidota</taxon>
        <taxon>Cytophagia</taxon>
        <taxon>Cytophagales</taxon>
        <taxon>Flectobacillaceae</taxon>
        <taxon>Aquirufa</taxon>
    </lineage>
</organism>